<accession>A0AA49JBW9</accession>
<dbReference type="EMBL" id="CP129971">
    <property type="protein sequence ID" value="WKK77735.2"/>
    <property type="molecule type" value="Genomic_DNA"/>
</dbReference>
<dbReference type="RefSeq" id="WP_308349376.1">
    <property type="nucleotide sequence ID" value="NZ_CP129971.1"/>
</dbReference>
<evidence type="ECO:0000313" key="3">
    <source>
        <dbReference type="Proteomes" id="UP001230496"/>
    </source>
</evidence>
<evidence type="ECO:0000313" key="2">
    <source>
        <dbReference type="EMBL" id="WKK77735.2"/>
    </source>
</evidence>
<dbReference type="SUPFAM" id="SSF48452">
    <property type="entry name" value="TPR-like"/>
    <property type="match status" value="1"/>
</dbReference>
<name>A0AA49JBW9_9BACT</name>
<organism evidence="2 3">
    <name type="scientific">Marivirga salinarum</name>
    <dbReference type="NCBI Taxonomy" id="3059078"/>
    <lineage>
        <taxon>Bacteria</taxon>
        <taxon>Pseudomonadati</taxon>
        <taxon>Bacteroidota</taxon>
        <taxon>Cytophagia</taxon>
        <taxon>Cytophagales</taxon>
        <taxon>Marivirgaceae</taxon>
        <taxon>Marivirga</taxon>
    </lineage>
</organism>
<dbReference type="KEGG" id="msaa:QYS49_11960"/>
<dbReference type="AlphaFoldDB" id="A0AA49JBW9"/>
<dbReference type="InterPro" id="IPR011990">
    <property type="entry name" value="TPR-like_helical_dom_sf"/>
</dbReference>
<keyword evidence="3" id="KW-1185">Reference proteome</keyword>
<reference evidence="2 3" key="1">
    <citation type="submission" date="2023-08" db="EMBL/GenBank/DDBJ databases">
        <title>Comparative genomics and taxonomic characterization of three novel marine species of genus Marivirga.</title>
        <authorList>
            <person name="Muhammad N."/>
            <person name="Kim S.-G."/>
        </authorList>
    </citation>
    <scope>NUCLEOTIDE SEQUENCE [LARGE SCALE GENOMIC DNA]</scope>
    <source>
        <strain evidence="2 3">BDSF4-3</strain>
    </source>
</reference>
<protein>
    <submittedName>
        <fullName evidence="2">LA2681 family HEPN domain-containing protein</fullName>
    </submittedName>
</protein>
<feature type="domain" description="LA2681-like HEPN" evidence="1">
    <location>
        <begin position="281"/>
        <end position="488"/>
    </location>
</feature>
<dbReference type="Pfam" id="PF18733">
    <property type="entry name" value="HEPN_LA2681"/>
    <property type="match status" value="1"/>
</dbReference>
<gene>
    <name evidence="2" type="ORF">QYS49_11960</name>
</gene>
<evidence type="ECO:0000259" key="1">
    <source>
        <dbReference type="Pfam" id="PF18733"/>
    </source>
</evidence>
<proteinExistence type="predicted"/>
<sequence>MDKLTELNRLLGIESFKNFSEDESLEIFMKLVEYSFDLSTDKGTKRVIELSYQVEPDSLFPEKRFLYHYYLSIAWSDLRKLRKTQSESWNWDHPQVEQEIIHLRSAIKYFNQDKVQHPAVTFCQIHTNLANSFDFCGRFVAAMENWNKAIKIDGTFGMALGAKGNSMIYHGLNSLYDDGHRSIYFGLGYKYLKRAIQFPIEPNALNDYIEKVQYLETQYTWVTDYNPDLNISSESSTNEEELYRIWCLENVLFLNPLNDLGTFKIANHDPFALPNMVITSEKAGSYHSFFNQIKQEYITARLFLFRGSNDDSEHYADRGVLRYDMLDSSINSIQTEQIKTAFRIAYSLFDKISYFLNSYLDLDIKEHKVNFRTIWFDKKGNLREDFIKKRNLMFRALYWISKDLFYNDDQYESVLEPDASEIVKMRNYIEHKSFKVYKKAFQKETAPDMFLDKMSYSVSLEELYMKTLKVIKTAREAIMYLSLGIQWEEREKES</sequence>
<dbReference type="Proteomes" id="UP001230496">
    <property type="component" value="Chromosome"/>
</dbReference>
<dbReference type="InterPro" id="IPR040826">
    <property type="entry name" value="HEPN_LA2681"/>
</dbReference>